<dbReference type="InterPro" id="IPR058751">
    <property type="entry name" value="RDRP_helical"/>
</dbReference>
<evidence type="ECO:0000259" key="3">
    <source>
        <dbReference type="Pfam" id="PF26252"/>
    </source>
</evidence>
<keyword evidence="1" id="KW-0548">Nucleotidyltransferase</keyword>
<dbReference type="Gramene" id="Pp3c24_15800V3.4">
    <property type="protein sequence ID" value="Pp3c24_15800V3.4"/>
    <property type="gene ID" value="Pp3c24_15800"/>
</dbReference>
<accession>A0A7I4CJA2</accession>
<keyword evidence="1" id="KW-0943">RNA-mediated gene silencing</keyword>
<dbReference type="Pfam" id="PF26252">
    <property type="entry name" value="RdRP_helical"/>
    <property type="match status" value="1"/>
</dbReference>
<proteinExistence type="inferred from homology"/>
<keyword evidence="5" id="KW-1185">Reference proteome</keyword>
<dbReference type="GO" id="GO:0003723">
    <property type="term" value="F:RNA binding"/>
    <property type="evidence" value="ECO:0007669"/>
    <property type="project" value="UniProtKB-KW"/>
</dbReference>
<organism evidence="4 5">
    <name type="scientific">Physcomitrium patens</name>
    <name type="common">Spreading-leaved earth moss</name>
    <name type="synonym">Physcomitrella patens</name>
    <dbReference type="NCBI Taxonomy" id="3218"/>
    <lineage>
        <taxon>Eukaryota</taxon>
        <taxon>Viridiplantae</taxon>
        <taxon>Streptophyta</taxon>
        <taxon>Embryophyta</taxon>
        <taxon>Bryophyta</taxon>
        <taxon>Bryophytina</taxon>
        <taxon>Bryopsida</taxon>
        <taxon>Funariidae</taxon>
        <taxon>Funariales</taxon>
        <taxon>Funariaceae</taxon>
        <taxon>Physcomitrium</taxon>
    </lineage>
</organism>
<keyword evidence="1" id="KW-0696">RNA-directed RNA polymerase</keyword>
<evidence type="ECO:0000313" key="5">
    <source>
        <dbReference type="Proteomes" id="UP000006727"/>
    </source>
</evidence>
<dbReference type="AlphaFoldDB" id="A0A7I4CJA2"/>
<keyword evidence="1" id="KW-0808">Transferase</keyword>
<dbReference type="GO" id="GO:0031047">
    <property type="term" value="P:regulatory ncRNA-mediated gene silencing"/>
    <property type="evidence" value="ECO:0007669"/>
    <property type="project" value="UniProtKB-KW"/>
</dbReference>
<comment type="catalytic activity">
    <reaction evidence="1">
        <text>RNA(n) + a ribonucleoside 5'-triphosphate = RNA(n+1) + diphosphate</text>
        <dbReference type="Rhea" id="RHEA:21248"/>
        <dbReference type="Rhea" id="RHEA-COMP:14527"/>
        <dbReference type="Rhea" id="RHEA-COMP:17342"/>
        <dbReference type="ChEBI" id="CHEBI:33019"/>
        <dbReference type="ChEBI" id="CHEBI:61557"/>
        <dbReference type="ChEBI" id="CHEBI:140395"/>
        <dbReference type="EC" id="2.7.7.48"/>
    </reaction>
</comment>
<reference evidence="4 5" key="1">
    <citation type="journal article" date="2008" name="Science">
        <title>The Physcomitrella genome reveals evolutionary insights into the conquest of land by plants.</title>
        <authorList>
            <person name="Rensing S."/>
            <person name="Lang D."/>
            <person name="Zimmer A."/>
            <person name="Terry A."/>
            <person name="Salamov A."/>
            <person name="Shapiro H."/>
            <person name="Nishiyama T."/>
            <person name="Perroud P.-F."/>
            <person name="Lindquist E."/>
            <person name="Kamisugi Y."/>
            <person name="Tanahashi T."/>
            <person name="Sakakibara K."/>
            <person name="Fujita T."/>
            <person name="Oishi K."/>
            <person name="Shin-I T."/>
            <person name="Kuroki Y."/>
            <person name="Toyoda A."/>
            <person name="Suzuki Y."/>
            <person name="Hashimoto A."/>
            <person name="Yamaguchi K."/>
            <person name="Sugano A."/>
            <person name="Kohara Y."/>
            <person name="Fujiyama A."/>
            <person name="Anterola A."/>
            <person name="Aoki S."/>
            <person name="Ashton N."/>
            <person name="Barbazuk W.B."/>
            <person name="Barker E."/>
            <person name="Bennetzen J."/>
            <person name="Bezanilla M."/>
            <person name="Blankenship R."/>
            <person name="Cho S.H."/>
            <person name="Dutcher S."/>
            <person name="Estelle M."/>
            <person name="Fawcett J.A."/>
            <person name="Gundlach H."/>
            <person name="Hanada K."/>
            <person name="Heyl A."/>
            <person name="Hicks K.A."/>
            <person name="Hugh J."/>
            <person name="Lohr M."/>
            <person name="Mayer K."/>
            <person name="Melkozernov A."/>
            <person name="Murata T."/>
            <person name="Nelson D."/>
            <person name="Pils B."/>
            <person name="Prigge M."/>
            <person name="Reiss B."/>
            <person name="Renner T."/>
            <person name="Rombauts S."/>
            <person name="Rushton P."/>
            <person name="Sanderfoot A."/>
            <person name="Schween G."/>
            <person name="Shiu S.-H."/>
            <person name="Stueber K."/>
            <person name="Theodoulou F.L."/>
            <person name="Tu H."/>
            <person name="Van de Peer Y."/>
            <person name="Verrier P.J."/>
            <person name="Waters E."/>
            <person name="Wood A."/>
            <person name="Yang L."/>
            <person name="Cove D."/>
            <person name="Cuming A."/>
            <person name="Hasebe M."/>
            <person name="Lucas S."/>
            <person name="Mishler D.B."/>
            <person name="Reski R."/>
            <person name="Grigoriev I."/>
            <person name="Quatrano R.S."/>
            <person name="Boore J.L."/>
        </authorList>
    </citation>
    <scope>NUCLEOTIDE SEQUENCE [LARGE SCALE GENOMIC DNA]</scope>
    <source>
        <strain evidence="4 5">cv. Gransden 2004</strain>
    </source>
</reference>
<dbReference type="PANTHER" id="PTHR23079">
    <property type="entry name" value="RNA-DEPENDENT RNA POLYMERASE"/>
    <property type="match status" value="1"/>
</dbReference>
<dbReference type="InterPro" id="IPR057596">
    <property type="entry name" value="RDRP_core"/>
</dbReference>
<dbReference type="InterPro" id="IPR007855">
    <property type="entry name" value="RDRP"/>
</dbReference>
<evidence type="ECO:0000256" key="1">
    <source>
        <dbReference type="RuleBase" id="RU363098"/>
    </source>
</evidence>
<comment type="function">
    <text evidence="1">Probably involved in the RNA silencing pathway and required for the generation of small interfering RNAs (siRNAs).</text>
</comment>
<dbReference type="GO" id="GO:0003968">
    <property type="term" value="F:RNA-directed RNA polymerase activity"/>
    <property type="evidence" value="ECO:0007669"/>
    <property type="project" value="UniProtKB-KW"/>
</dbReference>
<dbReference type="Proteomes" id="UP000006727">
    <property type="component" value="Chromosome 24"/>
</dbReference>
<comment type="similarity">
    <text evidence="1">Belongs to the RdRP family.</text>
</comment>
<evidence type="ECO:0000259" key="2">
    <source>
        <dbReference type="Pfam" id="PF05183"/>
    </source>
</evidence>
<reference evidence="4" key="3">
    <citation type="submission" date="2020-12" db="UniProtKB">
        <authorList>
            <consortium name="EnsemblPlants"/>
        </authorList>
    </citation>
    <scope>IDENTIFICATION</scope>
</reference>
<dbReference type="EMBL" id="ABEU02000024">
    <property type="status" value="NOT_ANNOTATED_CDS"/>
    <property type="molecule type" value="Genomic_DNA"/>
</dbReference>
<feature type="domain" description="RDRP core" evidence="2">
    <location>
        <begin position="217"/>
        <end position="801"/>
    </location>
</feature>
<name>A0A7I4CJA2_PHYPA</name>
<dbReference type="Pfam" id="PF05183">
    <property type="entry name" value="RdRP"/>
    <property type="match status" value="1"/>
</dbReference>
<reference evidence="4 5" key="2">
    <citation type="journal article" date="2018" name="Plant J.">
        <title>The Physcomitrella patens chromosome-scale assembly reveals moss genome structure and evolution.</title>
        <authorList>
            <person name="Lang D."/>
            <person name="Ullrich K.K."/>
            <person name="Murat F."/>
            <person name="Fuchs J."/>
            <person name="Jenkins J."/>
            <person name="Haas F.B."/>
            <person name="Piednoel M."/>
            <person name="Gundlach H."/>
            <person name="Van Bel M."/>
            <person name="Meyberg R."/>
            <person name="Vives C."/>
            <person name="Morata J."/>
            <person name="Symeonidi A."/>
            <person name="Hiss M."/>
            <person name="Muchero W."/>
            <person name="Kamisugi Y."/>
            <person name="Saleh O."/>
            <person name="Blanc G."/>
            <person name="Decker E.L."/>
            <person name="van Gessel N."/>
            <person name="Grimwood J."/>
            <person name="Hayes R.D."/>
            <person name="Graham S.W."/>
            <person name="Gunter L.E."/>
            <person name="McDaniel S.F."/>
            <person name="Hoernstein S.N.W."/>
            <person name="Larsson A."/>
            <person name="Li F.W."/>
            <person name="Perroud P.F."/>
            <person name="Phillips J."/>
            <person name="Ranjan P."/>
            <person name="Rokshar D.S."/>
            <person name="Rothfels C.J."/>
            <person name="Schneider L."/>
            <person name="Shu S."/>
            <person name="Stevenson D.W."/>
            <person name="Thummler F."/>
            <person name="Tillich M."/>
            <person name="Villarreal Aguilar J.C."/>
            <person name="Widiez T."/>
            <person name="Wong G.K."/>
            <person name="Wymore A."/>
            <person name="Zhang Y."/>
            <person name="Zimmer A.D."/>
            <person name="Quatrano R.S."/>
            <person name="Mayer K.F.X."/>
            <person name="Goodstein D."/>
            <person name="Casacuberta J.M."/>
            <person name="Vandepoele K."/>
            <person name="Reski R."/>
            <person name="Cuming A.C."/>
            <person name="Tuskan G.A."/>
            <person name="Maumus F."/>
            <person name="Salse J."/>
            <person name="Schmutz J."/>
            <person name="Rensing S.A."/>
        </authorList>
    </citation>
    <scope>NUCLEOTIDE SEQUENCE [LARGE SCALE GENOMIC DNA]</scope>
    <source>
        <strain evidence="4 5">cv. Gransden 2004</strain>
    </source>
</reference>
<dbReference type="EC" id="2.7.7.48" evidence="1"/>
<sequence length="933" mass="105820">MLSETLASWQWSSRSNVTSDFNFDNHKVHFVFDVTNNLEKRHYKMESNFEELDAVKIVAVRGASTRALLLQLRTPPYLYVQRAKFHLAAYPPVIQQISLQKGAPFASSQVLVPIVDAPPEKKVNFELMFQVNQLLQTSKLIGETLDSRFYHLLQPDVTPHEQAKLVLERLGKRVGPCWDPVKEIQEELGNMKETLSSPRSVSIKLASGMTWVRRVLVTPTKVYCTGPEVDTSNRVTRQFASHSDRFMRMSFVDENLEPLSSVALSVPRRGGAQDGVDAERSLLYNRVLKTLKEGIVIGDHKFEFLAFSSSQLREHSVWMFASYAQLTATMIRAWMGDFLTIRNVAKCAARMGQCFSSSKPTLEVPEQEVEQIPDIEREDEFGMSKYCFSDGIGKISKEFAKEVAKRLQMEVVPSAFQIRYGGYKGVVAVDPHSDFKISLRPSMRKFASKHVGLDILASSRFLPSYLNRQIILLLSTLGIEDSVFEQMQHRMVSELNDMLKDGDVARDMLQINHAGEMHTRLIDMLAAGYQPQTEPFVKMLLEAFRASQLVDLRKRSRILEPKGRVLMGCLDETKSLSYGEIFLQVTPALGRRKGLRDGLETFDSYPIGSAANQNIAYVVTGWVIVAKNPCLHPGDIRKLKAVDGPGLRHMVDCLVFPQKGHRPHPNECSGSDLDGDLYFVSWDEDLIPLNTDEPMDYTSPGAMTLDHHVTIEEIQEFFVKYMVTDSLGVISNAHVVNADIEPAMARSTACQELAKLVSLAVDFPKTGVPAIIPQNLRPTKYPDFMEKGDKETYKSERVLGYEEFIDMAKFHKNEYDRKLIGLMNQYGIETEAEAVSGYMLNLARQYVKRREDVVERIRDAVRSLINEARQRFDENADDMVDDDIYAKASAWYHVTYHPEHIKVSATGRPRISGELRKSMRRLFKLMEAALILT</sequence>
<dbReference type="PANTHER" id="PTHR23079:SF5">
    <property type="entry name" value="RNA-DEPENDENT RNA POLYMERASE 2"/>
    <property type="match status" value="1"/>
</dbReference>
<feature type="domain" description="RDRP helical" evidence="3">
    <location>
        <begin position="113"/>
        <end position="188"/>
    </location>
</feature>
<protein>
    <recommendedName>
        <fullName evidence="1">RNA-dependent RNA polymerase</fullName>
        <ecNumber evidence="1">2.7.7.48</ecNumber>
    </recommendedName>
</protein>
<dbReference type="EnsemblPlants" id="Pp3c24_15800V3.4">
    <property type="protein sequence ID" value="Pp3c24_15800V3.4"/>
    <property type="gene ID" value="Pp3c24_15800"/>
</dbReference>
<evidence type="ECO:0000313" key="4">
    <source>
        <dbReference type="EnsemblPlants" id="Pp3c24_15800V3.4"/>
    </source>
</evidence>
<keyword evidence="1" id="KW-0694">RNA-binding</keyword>